<proteinExistence type="predicted"/>
<reference evidence="2" key="1">
    <citation type="submission" date="2022-11" db="UniProtKB">
        <authorList>
            <consortium name="EnsemblMetazoa"/>
        </authorList>
    </citation>
    <scope>IDENTIFICATION</scope>
</reference>
<dbReference type="KEGG" id="epa:110251820"/>
<dbReference type="EnsemblMetazoa" id="XM_021058565.2">
    <property type="protein sequence ID" value="XP_020914224.1"/>
    <property type="gene ID" value="LOC110251820"/>
</dbReference>
<keyword evidence="1" id="KW-0812">Transmembrane</keyword>
<dbReference type="PANTHER" id="PTHR35270">
    <property type="entry name" value="FUSELESS, ISOFORM A"/>
    <property type="match status" value="1"/>
</dbReference>
<dbReference type="GeneID" id="110251820"/>
<keyword evidence="1" id="KW-1133">Transmembrane helix</keyword>
<dbReference type="RefSeq" id="XP_020914224.1">
    <property type="nucleotide sequence ID" value="XM_021058565.2"/>
</dbReference>
<dbReference type="AlphaFoldDB" id="A0A913Y2U3"/>
<dbReference type="Proteomes" id="UP000887567">
    <property type="component" value="Unplaced"/>
</dbReference>
<feature type="transmembrane region" description="Helical" evidence="1">
    <location>
        <begin position="51"/>
        <end position="71"/>
    </location>
</feature>
<protein>
    <submittedName>
        <fullName evidence="2">Uncharacterized protein</fullName>
    </submittedName>
</protein>
<evidence type="ECO:0000313" key="2">
    <source>
        <dbReference type="EnsemblMetazoa" id="XP_020914224.1"/>
    </source>
</evidence>
<dbReference type="OMA" id="HTIWAND"/>
<feature type="transmembrane region" description="Helical" evidence="1">
    <location>
        <begin position="210"/>
        <end position="228"/>
    </location>
</feature>
<feature type="transmembrane region" description="Helical" evidence="1">
    <location>
        <begin position="171"/>
        <end position="190"/>
    </location>
</feature>
<dbReference type="InterPro" id="IPR032751">
    <property type="entry name" value="Fuseless"/>
</dbReference>
<evidence type="ECO:0000256" key="1">
    <source>
        <dbReference type="SAM" id="Phobius"/>
    </source>
</evidence>
<dbReference type="PANTHER" id="PTHR35270:SF2">
    <property type="entry name" value="FUSELESS, ISOFORM A"/>
    <property type="match status" value="1"/>
</dbReference>
<name>A0A913Y2U3_EXADI</name>
<keyword evidence="3" id="KW-1185">Reference proteome</keyword>
<keyword evidence="1" id="KW-0472">Membrane</keyword>
<feature type="transmembrane region" description="Helical" evidence="1">
    <location>
        <begin position="12"/>
        <end position="31"/>
    </location>
</feature>
<accession>A0A913Y2U3</accession>
<organism evidence="2 3">
    <name type="scientific">Exaiptasia diaphana</name>
    <name type="common">Tropical sea anemone</name>
    <name type="synonym">Aiptasia pulchella</name>
    <dbReference type="NCBI Taxonomy" id="2652724"/>
    <lineage>
        <taxon>Eukaryota</taxon>
        <taxon>Metazoa</taxon>
        <taxon>Cnidaria</taxon>
        <taxon>Anthozoa</taxon>
        <taxon>Hexacorallia</taxon>
        <taxon>Actiniaria</taxon>
        <taxon>Aiptasiidae</taxon>
        <taxon>Exaiptasia</taxon>
    </lineage>
</organism>
<feature type="transmembrane region" description="Helical" evidence="1">
    <location>
        <begin position="83"/>
        <end position="107"/>
    </location>
</feature>
<feature type="transmembrane region" description="Helical" evidence="1">
    <location>
        <begin position="283"/>
        <end position="303"/>
    </location>
</feature>
<sequence>MADEGSSCKHHVLRVIDILVGCIFIAPLVVLYWRTTWKLMDIYVFPSHSDISGIICTVVGFTVSFIIVIIHPQITYKTTLSRIIWRASVYLMSLSCISFWRGIWLILDHTTTMTWMSYLVCHSIAFAILSATKTVSSIVSPPGFLINDFYVDSPTIKTVGFKNNENRIGKTICNGVLTVMVVGTLVVTYWRGTWSILDYITVGISGLNNSILSFSVGCGVCIIGYITAEPLKTKARNVSSGTAVLMEHVFVYFLGVSVVNVWRGVWSMCDILILQGNPAPKTIITHFLTLLMMYFGQAAYNLIGSPIGCRTHDTESFEGFSMGSFLKTQP</sequence>
<dbReference type="Pfam" id="PF15993">
    <property type="entry name" value="Fuseless"/>
    <property type="match status" value="1"/>
</dbReference>
<dbReference type="OrthoDB" id="45313at2759"/>
<evidence type="ECO:0000313" key="3">
    <source>
        <dbReference type="Proteomes" id="UP000887567"/>
    </source>
</evidence>
<feature type="transmembrane region" description="Helical" evidence="1">
    <location>
        <begin position="240"/>
        <end position="263"/>
    </location>
</feature>